<protein>
    <recommendedName>
        <fullName evidence="1">Methyltransferase FkbM domain-containing protein</fullName>
    </recommendedName>
</protein>
<reference evidence="2 3" key="1">
    <citation type="submission" date="2016-03" db="EMBL/GenBank/DDBJ databases">
        <authorList>
            <person name="Ploux O."/>
        </authorList>
    </citation>
    <scope>NUCLEOTIDE SEQUENCE [LARGE SCALE GENOMIC DNA]</scope>
    <source>
        <strain evidence="2 3">EC13</strain>
    </source>
</reference>
<evidence type="ECO:0000313" key="2">
    <source>
        <dbReference type="EMBL" id="KYG64183.1"/>
    </source>
</evidence>
<gene>
    <name evidence="2" type="ORF">AZI87_13120</name>
</gene>
<dbReference type="InterPro" id="IPR052514">
    <property type="entry name" value="SAM-dependent_MTase"/>
</dbReference>
<dbReference type="InterPro" id="IPR006342">
    <property type="entry name" value="FkbM_mtfrase"/>
</dbReference>
<feature type="domain" description="Methyltransferase FkbM" evidence="1">
    <location>
        <begin position="83"/>
        <end position="231"/>
    </location>
</feature>
<organism evidence="2 3">
    <name type="scientific">Bdellovibrio bacteriovorus</name>
    <dbReference type="NCBI Taxonomy" id="959"/>
    <lineage>
        <taxon>Bacteria</taxon>
        <taxon>Pseudomonadati</taxon>
        <taxon>Bdellovibrionota</taxon>
        <taxon>Bdellovibrionia</taxon>
        <taxon>Bdellovibrionales</taxon>
        <taxon>Pseudobdellovibrionaceae</taxon>
        <taxon>Bdellovibrio</taxon>
    </lineage>
</organism>
<dbReference type="InterPro" id="IPR029063">
    <property type="entry name" value="SAM-dependent_MTases_sf"/>
</dbReference>
<name>A0A162G2V7_BDEBC</name>
<dbReference type="PANTHER" id="PTHR34203">
    <property type="entry name" value="METHYLTRANSFERASE, FKBM FAMILY PROTEIN"/>
    <property type="match status" value="1"/>
</dbReference>
<dbReference type="Proteomes" id="UP000075799">
    <property type="component" value="Unassembled WGS sequence"/>
</dbReference>
<evidence type="ECO:0000259" key="1">
    <source>
        <dbReference type="Pfam" id="PF05050"/>
    </source>
</evidence>
<evidence type="ECO:0000313" key="3">
    <source>
        <dbReference type="Proteomes" id="UP000075799"/>
    </source>
</evidence>
<dbReference type="EMBL" id="LUKD01000006">
    <property type="protein sequence ID" value="KYG64183.1"/>
    <property type="molecule type" value="Genomic_DNA"/>
</dbReference>
<dbReference type="AlphaFoldDB" id="A0A162G2V7"/>
<dbReference type="PANTHER" id="PTHR34203:SF15">
    <property type="entry name" value="SLL1173 PROTEIN"/>
    <property type="match status" value="1"/>
</dbReference>
<dbReference type="NCBIfam" id="TIGR01444">
    <property type="entry name" value="fkbM_fam"/>
    <property type="match status" value="1"/>
</dbReference>
<dbReference type="Gene3D" id="3.40.50.150">
    <property type="entry name" value="Vaccinia Virus protein VP39"/>
    <property type="match status" value="1"/>
</dbReference>
<dbReference type="Pfam" id="PF05050">
    <property type="entry name" value="Methyltransf_21"/>
    <property type="match status" value="1"/>
</dbReference>
<proteinExistence type="predicted"/>
<sequence length="285" mass="32173">MILEPVRNFLLLQFNKPRWIKRSFGIKSKGIAYVKYQGKKFYLFLGDLYGPSYHLMHWGVSSYEPYNQKFIKKVLGQEGVFLDIGANIGIFSIVASMQSSEIKAYAFDPDENARECLTASVVSNRISNIEILPYAVSGDVGSGVLYLDSENHGGNSLNQESIPGGQTGLEQVNVQLTTVDRFVSDRGLKQVDLIKIDVQEHEFDVLKGATKSLRKYRPVVLVECNTVNIGGDRDIFKNFEGLDYMVFDPIEEKSYSLDSAREALREKSGTNKYFDLFFFPVEKAP</sequence>
<accession>A0A162G2V7</accession>
<dbReference type="OrthoDB" id="4104638at2"/>
<dbReference type="RefSeq" id="WP_063208027.1">
    <property type="nucleotide sequence ID" value="NZ_LUKD01000006.1"/>
</dbReference>
<dbReference type="SUPFAM" id="SSF53335">
    <property type="entry name" value="S-adenosyl-L-methionine-dependent methyltransferases"/>
    <property type="match status" value="1"/>
</dbReference>
<comment type="caution">
    <text evidence="2">The sequence shown here is derived from an EMBL/GenBank/DDBJ whole genome shotgun (WGS) entry which is preliminary data.</text>
</comment>